<protein>
    <submittedName>
        <fullName evidence="2">Glyoxalase/bleomycin resistance protein/dioxygenase</fullName>
    </submittedName>
</protein>
<dbReference type="InterPro" id="IPR004360">
    <property type="entry name" value="Glyas_Fos-R_dOase_dom"/>
</dbReference>
<feature type="domain" description="VOC" evidence="1">
    <location>
        <begin position="7"/>
        <end position="126"/>
    </location>
</feature>
<dbReference type="Pfam" id="PF00903">
    <property type="entry name" value="Glyoxalase"/>
    <property type="match status" value="1"/>
</dbReference>
<dbReference type="EMBL" id="ABOX02000093">
    <property type="protein sequence ID" value="EEF57013.1"/>
    <property type="molecule type" value="Genomic_DNA"/>
</dbReference>
<sequence>MSVQVYGCNHVAIEVDDVEKAVAFYQDVFNLQKLDEGEGDAFFKLGEHQFLAIFEVGEMKPDRVRHFGIMVRNEKQLAEVREKITKKYGLKLNPGFRCDFHDPFGNRIQVVDLHDESLVWLLPYQEVQKAGIRFSD</sequence>
<evidence type="ECO:0000313" key="2">
    <source>
        <dbReference type="EMBL" id="EEF57013.1"/>
    </source>
</evidence>
<keyword evidence="2" id="KW-0223">Dioxygenase</keyword>
<dbReference type="Proteomes" id="UP000003688">
    <property type="component" value="Unassembled WGS sequence"/>
</dbReference>
<organism evidence="2 3">
    <name type="scientific">Pedosphaera parvula (strain Ellin514)</name>
    <dbReference type="NCBI Taxonomy" id="320771"/>
    <lineage>
        <taxon>Bacteria</taxon>
        <taxon>Pseudomonadati</taxon>
        <taxon>Verrucomicrobiota</taxon>
        <taxon>Pedosphaerae</taxon>
        <taxon>Pedosphaerales</taxon>
        <taxon>Pedosphaeraceae</taxon>
        <taxon>Pedosphaera</taxon>
    </lineage>
</organism>
<dbReference type="AlphaFoldDB" id="B9XT23"/>
<dbReference type="STRING" id="320771.Cflav_PD0042"/>
<dbReference type="SUPFAM" id="SSF54593">
    <property type="entry name" value="Glyoxalase/Bleomycin resistance protein/Dihydroxybiphenyl dioxygenase"/>
    <property type="match status" value="1"/>
</dbReference>
<reference evidence="2 3" key="1">
    <citation type="journal article" date="2011" name="J. Bacteriol.">
        <title>Genome sequence of 'Pedosphaera parvula' Ellin514, an aerobic Verrucomicrobial isolate from pasture soil.</title>
        <authorList>
            <person name="Kant R."/>
            <person name="van Passel M.W."/>
            <person name="Sangwan P."/>
            <person name="Palva A."/>
            <person name="Lucas S."/>
            <person name="Copeland A."/>
            <person name="Lapidus A."/>
            <person name="Glavina Del Rio T."/>
            <person name="Dalin E."/>
            <person name="Tice H."/>
            <person name="Bruce D."/>
            <person name="Goodwin L."/>
            <person name="Pitluck S."/>
            <person name="Chertkov O."/>
            <person name="Larimer F.W."/>
            <person name="Land M.L."/>
            <person name="Hauser L."/>
            <person name="Brettin T.S."/>
            <person name="Detter J.C."/>
            <person name="Han S."/>
            <person name="de Vos W.M."/>
            <person name="Janssen P.H."/>
            <person name="Smidt H."/>
        </authorList>
    </citation>
    <scope>NUCLEOTIDE SEQUENCE [LARGE SCALE GENOMIC DNA]</scope>
    <source>
        <strain evidence="2 3">Ellin514</strain>
    </source>
</reference>
<keyword evidence="3" id="KW-1185">Reference proteome</keyword>
<dbReference type="InterPro" id="IPR037523">
    <property type="entry name" value="VOC_core"/>
</dbReference>
<dbReference type="Gene3D" id="3.10.180.10">
    <property type="entry name" value="2,3-Dihydroxybiphenyl 1,2-Dioxygenase, domain 1"/>
    <property type="match status" value="1"/>
</dbReference>
<dbReference type="GO" id="GO:0051213">
    <property type="term" value="F:dioxygenase activity"/>
    <property type="evidence" value="ECO:0007669"/>
    <property type="project" value="UniProtKB-KW"/>
</dbReference>
<accession>B9XT23</accession>
<dbReference type="RefSeq" id="WP_007418956.1">
    <property type="nucleotide sequence ID" value="NZ_ABOX02000093.1"/>
</dbReference>
<name>B9XT23_PEDPL</name>
<dbReference type="OrthoDB" id="9786141at2"/>
<dbReference type="CDD" id="cd06587">
    <property type="entry name" value="VOC"/>
    <property type="match status" value="1"/>
</dbReference>
<evidence type="ECO:0000313" key="3">
    <source>
        <dbReference type="Proteomes" id="UP000003688"/>
    </source>
</evidence>
<dbReference type="PROSITE" id="PS51819">
    <property type="entry name" value="VOC"/>
    <property type="match status" value="1"/>
</dbReference>
<gene>
    <name evidence="2" type="ORF">Cflav_PD0042</name>
</gene>
<keyword evidence="2" id="KW-0560">Oxidoreductase</keyword>
<proteinExistence type="predicted"/>
<comment type="caution">
    <text evidence="2">The sequence shown here is derived from an EMBL/GenBank/DDBJ whole genome shotgun (WGS) entry which is preliminary data.</text>
</comment>
<evidence type="ECO:0000259" key="1">
    <source>
        <dbReference type="PROSITE" id="PS51819"/>
    </source>
</evidence>
<dbReference type="InterPro" id="IPR029068">
    <property type="entry name" value="Glyas_Bleomycin-R_OHBP_Dase"/>
</dbReference>